<accession>A0A1N6K322</accession>
<sequence length="105" mass="11065">MAGLLTSTSRSGTDLPGYPVVKHGVDSALTVAGAVADLSRALSLRSRLIPVRGTIKAQEYRRLPEGVNLRLNRGSDGGIFPFPTIFVQNASPRNKAAANTGFDGQ</sequence>
<protein>
    <submittedName>
        <fullName evidence="1">Uncharacterized protein</fullName>
    </submittedName>
</protein>
<dbReference type="AlphaFoldDB" id="A0A1N6K322"/>
<name>A0A1N6K322_9BURK</name>
<dbReference type="EMBL" id="FSRM01000002">
    <property type="protein sequence ID" value="SIO50940.1"/>
    <property type="molecule type" value="Genomic_DNA"/>
</dbReference>
<proteinExistence type="predicted"/>
<gene>
    <name evidence="1" type="ORF">SAMN05444168_5882</name>
</gene>
<evidence type="ECO:0000313" key="1">
    <source>
        <dbReference type="EMBL" id="SIO50940.1"/>
    </source>
</evidence>
<organism evidence="1 2">
    <name type="scientific">Paraburkholderia phenazinium</name>
    <dbReference type="NCBI Taxonomy" id="60549"/>
    <lineage>
        <taxon>Bacteria</taxon>
        <taxon>Pseudomonadati</taxon>
        <taxon>Pseudomonadota</taxon>
        <taxon>Betaproteobacteria</taxon>
        <taxon>Burkholderiales</taxon>
        <taxon>Burkholderiaceae</taxon>
        <taxon>Paraburkholderia</taxon>
    </lineage>
</organism>
<dbReference type="Proteomes" id="UP000184693">
    <property type="component" value="Unassembled WGS sequence"/>
</dbReference>
<evidence type="ECO:0000313" key="2">
    <source>
        <dbReference type="Proteomes" id="UP000184693"/>
    </source>
</evidence>
<reference evidence="1 2" key="1">
    <citation type="submission" date="2016-11" db="EMBL/GenBank/DDBJ databases">
        <authorList>
            <person name="Jaros S."/>
            <person name="Januszkiewicz K."/>
            <person name="Wedrychowicz H."/>
        </authorList>
    </citation>
    <scope>NUCLEOTIDE SEQUENCE [LARGE SCALE GENOMIC DNA]</scope>
    <source>
        <strain evidence="1 2">GAS86</strain>
    </source>
</reference>